<evidence type="ECO:0000313" key="3">
    <source>
        <dbReference type="EMBL" id="SVA05152.1"/>
    </source>
</evidence>
<dbReference type="InterPro" id="IPR040756">
    <property type="entry name" value="Peptidase_M61_N"/>
</dbReference>
<name>A0A381SM81_9ZZZZ</name>
<reference evidence="3" key="1">
    <citation type="submission" date="2018-05" db="EMBL/GenBank/DDBJ databases">
        <authorList>
            <person name="Lanie J.A."/>
            <person name="Ng W.-L."/>
            <person name="Kazmierczak K.M."/>
            <person name="Andrzejewski T.M."/>
            <person name="Davidsen T.M."/>
            <person name="Wayne K.J."/>
            <person name="Tettelin H."/>
            <person name="Glass J.I."/>
            <person name="Rusch D."/>
            <person name="Podicherti R."/>
            <person name="Tsui H.-C.T."/>
            <person name="Winkler M.E."/>
        </authorList>
    </citation>
    <scope>NUCLEOTIDE SEQUENCE</scope>
</reference>
<evidence type="ECO:0008006" key="4">
    <source>
        <dbReference type="Google" id="ProtNLM"/>
    </source>
</evidence>
<feature type="domain" description="Peptidase M61 N-terminal" evidence="2">
    <location>
        <begin position="35"/>
        <end position="199"/>
    </location>
</feature>
<dbReference type="Gene3D" id="1.10.390.10">
    <property type="entry name" value="Neutral Protease Domain 2"/>
    <property type="match status" value="1"/>
</dbReference>
<dbReference type="SUPFAM" id="SSF55486">
    <property type="entry name" value="Metalloproteases ('zincins'), catalytic domain"/>
    <property type="match status" value="1"/>
</dbReference>
<sequence length="637" mass="70054">MGGVAVLSGACLLWLVPQTDGQTPPATRGEPSVLYEISFPEPEHRWMLVTLTVTELPPGPLSLRMSSASPGRYARHDFAKNVFEVRARDGAGNPLDPLRLNMARWDVDGHDGTVAFTYKIFGDRVDGTYLAVDDTHAHLNMPASLIWGTGLEDRPATVQFETPPGRDWRVATQLYPSDDPFIFTAPNLAYLLDSPAEFSGFADRAFTVTDPGDSGHTPTFRIALHHTEGDRELDRYTENVERIVREMVMVFGEFPRFETGQYTFIADYIPGASGDAMEHRNSTVLSSPGTLRTQGRGLLGSVSHEFFHVWNVERIRPRSLEPFDFERVNPSAELWLAEGFTNYYGALIRQRAGLLSFGDTLNRFVAAIDAVRLGPGRRFRSAADMSRLAPFTDAATSIDPTNWGNFFISYYTWGEVLGLGLDLMLRGRAADDPGAPAVTLDDYMRLLWQRYGRPGGAVPGAVDMPYTQADARAALADLTGDPAFASEFFDRYVEGREAIDYVPLFERAGVVLEARAPGSAWLGSPSLRFGRDGARVVAAVPFGSPLYDAGVERDDVLMSVAGRTFSSSGRLGAVLQDLDVGARVPLVFARRGAMMTTELTLGSDPAFTVSTFEQVGRELSPAQRRFRDEWIGSKAGY</sequence>
<dbReference type="InterPro" id="IPR036034">
    <property type="entry name" value="PDZ_sf"/>
</dbReference>
<feature type="domain" description="Peptidase M61 catalytic" evidence="1">
    <location>
        <begin position="299"/>
        <end position="416"/>
    </location>
</feature>
<evidence type="ECO:0000259" key="2">
    <source>
        <dbReference type="Pfam" id="PF17899"/>
    </source>
</evidence>
<protein>
    <recommendedName>
        <fullName evidence="4">PDZ domain-containing protein</fullName>
    </recommendedName>
</protein>
<dbReference type="EMBL" id="UINC01003306">
    <property type="protein sequence ID" value="SVA05152.1"/>
    <property type="molecule type" value="Genomic_DNA"/>
</dbReference>
<dbReference type="Pfam" id="PF05299">
    <property type="entry name" value="Peptidase_M61"/>
    <property type="match status" value="1"/>
</dbReference>
<dbReference type="InterPro" id="IPR024191">
    <property type="entry name" value="Peptidase_M61"/>
</dbReference>
<dbReference type="InterPro" id="IPR007963">
    <property type="entry name" value="Peptidase_M61_catalytic"/>
</dbReference>
<gene>
    <name evidence="3" type="ORF">METZ01_LOCUS58006</name>
</gene>
<proteinExistence type="predicted"/>
<accession>A0A381SM81</accession>
<dbReference type="PIRSF" id="PIRSF016493">
    <property type="entry name" value="Glycyl_aminpptds"/>
    <property type="match status" value="1"/>
</dbReference>
<organism evidence="3">
    <name type="scientific">marine metagenome</name>
    <dbReference type="NCBI Taxonomy" id="408172"/>
    <lineage>
        <taxon>unclassified sequences</taxon>
        <taxon>metagenomes</taxon>
        <taxon>ecological metagenomes</taxon>
    </lineage>
</organism>
<dbReference type="InterPro" id="IPR027268">
    <property type="entry name" value="Peptidase_M4/M1_CTD_sf"/>
</dbReference>
<dbReference type="Gene3D" id="2.60.40.3650">
    <property type="match status" value="1"/>
</dbReference>
<dbReference type="AlphaFoldDB" id="A0A381SM81"/>
<evidence type="ECO:0000259" key="1">
    <source>
        <dbReference type="Pfam" id="PF05299"/>
    </source>
</evidence>
<dbReference type="Pfam" id="PF17899">
    <property type="entry name" value="Peptidase_M61_N"/>
    <property type="match status" value="1"/>
</dbReference>
<dbReference type="SUPFAM" id="SSF50156">
    <property type="entry name" value="PDZ domain-like"/>
    <property type="match status" value="1"/>
</dbReference>
<dbReference type="Gene3D" id="2.30.42.10">
    <property type="match status" value="1"/>
</dbReference>